<gene>
    <name evidence="1" type="ORF">D7V94_15405</name>
</gene>
<comment type="caution">
    <text evidence="1">The sequence shown here is derived from an EMBL/GenBank/DDBJ whole genome shotgun (WGS) entry which is preliminary data.</text>
</comment>
<accession>A0A3A9AG14</accession>
<dbReference type="AlphaFoldDB" id="A0A3A9AG14"/>
<reference evidence="1 2" key="1">
    <citation type="submission" date="2018-09" db="EMBL/GenBank/DDBJ databases">
        <title>Murine metabolic-syndrome-specific gut microbial biobank.</title>
        <authorList>
            <person name="Liu C."/>
        </authorList>
    </citation>
    <scope>NUCLEOTIDE SEQUENCE [LARGE SCALE GENOMIC DNA]</scope>
    <source>
        <strain evidence="1 2">0.1xD8-82</strain>
    </source>
</reference>
<dbReference type="Proteomes" id="UP000280696">
    <property type="component" value="Unassembled WGS sequence"/>
</dbReference>
<organism evidence="1 2">
    <name type="scientific">Parablautia intestinalis</name>
    <dbReference type="NCBI Taxonomy" id="2320100"/>
    <lineage>
        <taxon>Bacteria</taxon>
        <taxon>Bacillati</taxon>
        <taxon>Bacillota</taxon>
        <taxon>Clostridia</taxon>
        <taxon>Lachnospirales</taxon>
        <taxon>Lachnospiraceae</taxon>
        <taxon>Parablautia</taxon>
    </lineage>
</organism>
<name>A0A3A9AG14_9FIRM</name>
<evidence type="ECO:0000313" key="1">
    <source>
        <dbReference type="EMBL" id="RKI90014.1"/>
    </source>
</evidence>
<protein>
    <submittedName>
        <fullName evidence="1">Uncharacterized protein</fullName>
    </submittedName>
</protein>
<evidence type="ECO:0000313" key="2">
    <source>
        <dbReference type="Proteomes" id="UP000280696"/>
    </source>
</evidence>
<keyword evidence="2" id="KW-1185">Reference proteome</keyword>
<sequence length="269" mass="31618">MLGYFDAFDISGEEEVDEKSINSWKPLGKLTSELAGNVNCRMLVCFTEDKEKDKRFWADSKAPLFFITMVRLKKENICFSEQEKIKEKLDEAEKRISYWSYDHSEIIVITKTKKYGDGIRNVVELREICGALKMYTVFAMKEDILESYEEIENTIENEMVFVRLHCMVKDYQEAEIFRKELEKALSGRNGRKITIRKFETLGGYDWLLEVDQISVYSIFEHYKMKNLLTHANEIYNKAFFNVESEILTQEEYGDAGLDRSAEDRADRNI</sequence>
<dbReference type="EMBL" id="RAYQ01000017">
    <property type="protein sequence ID" value="RKI90014.1"/>
    <property type="molecule type" value="Genomic_DNA"/>
</dbReference>
<proteinExistence type="predicted"/>